<dbReference type="CDD" id="cd06307">
    <property type="entry name" value="PBP1_sugar_binding"/>
    <property type="match status" value="1"/>
</dbReference>
<sequence>MNNPITDAPLTLRDVAAAAGVSLATADRVVNGRPGVSAKTARKVHEAVQRLGFRPLAAAAELARARSWRFAVILPRGSNRFMMDIADNVRAQAGWFRARRIAVEIVETDLFDPDRLAAELAGLAGRFEGVAVVALDHPRIRAAIDDLVEGGMAVVTLVSDAPSSRRQHYVGIDNIAAGRTAGSLVGRFLCGPWGPAHAGKMEGEAGGSVGIVTGSASLRDHAERRFGFGQVLAEEYPQLTLLPPVEGRDDPERNRELVRRMLADTPGLVAIYNTGEGSVGIGEALAEAGLTRRILCVGHELTPATRRMLLDGTVAALVAQDPGHEARSMARVLHALVTGQEIVAAQEHIRVQVILRDNLP</sequence>
<evidence type="ECO:0000313" key="5">
    <source>
        <dbReference type="EMBL" id="ALG74537.1"/>
    </source>
</evidence>
<dbReference type="SUPFAM" id="SSF53822">
    <property type="entry name" value="Periplasmic binding protein-like I"/>
    <property type="match status" value="1"/>
</dbReference>
<dbReference type="SUPFAM" id="SSF47413">
    <property type="entry name" value="lambda repressor-like DNA-binding domains"/>
    <property type="match status" value="1"/>
</dbReference>
<keyword evidence="1" id="KW-0805">Transcription regulation</keyword>
<dbReference type="InterPro" id="IPR028082">
    <property type="entry name" value="Peripla_BP_I"/>
</dbReference>
<dbReference type="Proteomes" id="UP000069935">
    <property type="component" value="Chromosome 5"/>
</dbReference>
<protein>
    <submittedName>
        <fullName evidence="5">LacI family transcriptional regulator</fullName>
    </submittedName>
</protein>
<dbReference type="GO" id="GO:0003700">
    <property type="term" value="F:DNA-binding transcription factor activity"/>
    <property type="evidence" value="ECO:0007669"/>
    <property type="project" value="TreeGrafter"/>
</dbReference>
<accession>A0AAC8W3U4</accession>
<dbReference type="SMART" id="SM00354">
    <property type="entry name" value="HTH_LACI"/>
    <property type="match status" value="1"/>
</dbReference>
<keyword evidence="3" id="KW-0804">Transcription</keyword>
<evidence type="ECO:0000256" key="3">
    <source>
        <dbReference type="ARBA" id="ARBA00023163"/>
    </source>
</evidence>
<reference evidence="5 6" key="2">
    <citation type="journal article" date="2016" name="Genome Announc.">
        <title>Complete Genome Sequence of a Strain of Azospirillum thiophilum Isolated from a Sulfide Spring.</title>
        <authorList>
            <person name="Fomenkov A."/>
            <person name="Vincze T."/>
            <person name="Grabovich M."/>
            <person name="Anton B.P."/>
            <person name="Dubinina G."/>
            <person name="Orlova M."/>
            <person name="Belousova E."/>
            <person name="Roberts R.J."/>
        </authorList>
    </citation>
    <scope>NUCLEOTIDE SEQUENCE [LARGE SCALE GENOMIC DNA]</scope>
    <source>
        <strain evidence="5 6">BV-S</strain>
    </source>
</reference>
<dbReference type="CDD" id="cd01392">
    <property type="entry name" value="HTH_LacI"/>
    <property type="match status" value="1"/>
</dbReference>
<dbReference type="EMBL" id="CP012405">
    <property type="protein sequence ID" value="ALG74537.1"/>
    <property type="molecule type" value="Genomic_DNA"/>
</dbReference>
<organism evidence="5 6">
    <name type="scientific">Azospirillum thiophilum</name>
    <dbReference type="NCBI Taxonomy" id="528244"/>
    <lineage>
        <taxon>Bacteria</taxon>
        <taxon>Pseudomonadati</taxon>
        <taxon>Pseudomonadota</taxon>
        <taxon>Alphaproteobacteria</taxon>
        <taxon>Rhodospirillales</taxon>
        <taxon>Azospirillaceae</taxon>
        <taxon>Azospirillum</taxon>
    </lineage>
</organism>
<dbReference type="Gene3D" id="1.10.260.40">
    <property type="entry name" value="lambda repressor-like DNA-binding domains"/>
    <property type="match status" value="1"/>
</dbReference>
<keyword evidence="6" id="KW-1185">Reference proteome</keyword>
<evidence type="ECO:0000313" key="6">
    <source>
        <dbReference type="Proteomes" id="UP000069935"/>
    </source>
</evidence>
<dbReference type="KEGG" id="ati:AL072_26330"/>
<dbReference type="InterPro" id="IPR025997">
    <property type="entry name" value="SBP_2_dom"/>
</dbReference>
<dbReference type="PROSITE" id="PS00356">
    <property type="entry name" value="HTH_LACI_1"/>
    <property type="match status" value="1"/>
</dbReference>
<evidence type="ECO:0000256" key="2">
    <source>
        <dbReference type="ARBA" id="ARBA00023125"/>
    </source>
</evidence>
<dbReference type="PANTHER" id="PTHR30146:SF152">
    <property type="entry name" value="TRANSCRIPTIONAL REGULATORY PROTEIN"/>
    <property type="match status" value="1"/>
</dbReference>
<dbReference type="Pfam" id="PF13407">
    <property type="entry name" value="Peripla_BP_4"/>
    <property type="match status" value="1"/>
</dbReference>
<gene>
    <name evidence="5" type="ORF">AL072_26330</name>
</gene>
<dbReference type="AlphaFoldDB" id="A0AAC8W3U4"/>
<dbReference type="InterPro" id="IPR010982">
    <property type="entry name" value="Lambda_DNA-bd_dom_sf"/>
</dbReference>
<name>A0AAC8W3U4_9PROT</name>
<dbReference type="InterPro" id="IPR000843">
    <property type="entry name" value="HTH_LacI"/>
</dbReference>
<evidence type="ECO:0000256" key="1">
    <source>
        <dbReference type="ARBA" id="ARBA00023015"/>
    </source>
</evidence>
<dbReference type="RefSeq" id="WP_045585765.1">
    <property type="nucleotide sequence ID" value="NZ_CP012405.1"/>
</dbReference>
<dbReference type="GO" id="GO:0000976">
    <property type="term" value="F:transcription cis-regulatory region binding"/>
    <property type="evidence" value="ECO:0007669"/>
    <property type="project" value="TreeGrafter"/>
</dbReference>
<reference evidence="6" key="1">
    <citation type="submission" date="2015-08" db="EMBL/GenBank/DDBJ databases">
        <title>Complete Genome Sequence of Azospirillum thiophilum BV-S.</title>
        <authorList>
            <person name="Fomenkov A."/>
            <person name="Vincze T."/>
            <person name="Grabovich M."/>
            <person name="Dubinina G."/>
            <person name="Orlova M."/>
            <person name="Belousova E."/>
            <person name="Roberts R.J."/>
        </authorList>
    </citation>
    <scope>NUCLEOTIDE SEQUENCE [LARGE SCALE GENOMIC DNA]</scope>
    <source>
        <strain evidence="6">BV-S</strain>
    </source>
</reference>
<dbReference type="PANTHER" id="PTHR30146">
    <property type="entry name" value="LACI-RELATED TRANSCRIPTIONAL REPRESSOR"/>
    <property type="match status" value="1"/>
</dbReference>
<dbReference type="PROSITE" id="PS50932">
    <property type="entry name" value="HTH_LACI_2"/>
    <property type="match status" value="1"/>
</dbReference>
<feature type="domain" description="HTH lacI-type" evidence="4">
    <location>
        <begin position="10"/>
        <end position="64"/>
    </location>
</feature>
<dbReference type="Pfam" id="PF00356">
    <property type="entry name" value="LacI"/>
    <property type="match status" value="1"/>
</dbReference>
<proteinExistence type="predicted"/>
<dbReference type="Gene3D" id="3.40.50.2300">
    <property type="match status" value="2"/>
</dbReference>
<keyword evidence="2" id="KW-0238">DNA-binding</keyword>
<evidence type="ECO:0000259" key="4">
    <source>
        <dbReference type="PROSITE" id="PS50932"/>
    </source>
</evidence>